<protein>
    <submittedName>
        <fullName evidence="2">Beta-1 4-N-acetylgalactosaminyltransferase bre-4</fullName>
    </submittedName>
</protein>
<evidence type="ECO:0000313" key="3">
    <source>
        <dbReference type="Proteomes" id="UP000230066"/>
    </source>
</evidence>
<dbReference type="EMBL" id="JXXN02006934">
    <property type="protein sequence ID" value="THD19243.1"/>
    <property type="molecule type" value="Genomic_DNA"/>
</dbReference>
<feature type="domain" description="Galactosyltransferase N-terminal" evidence="1">
    <location>
        <begin position="1"/>
        <end position="38"/>
    </location>
</feature>
<dbReference type="InterPro" id="IPR029044">
    <property type="entry name" value="Nucleotide-diphossugar_trans"/>
</dbReference>
<dbReference type="Pfam" id="PF13733">
    <property type="entry name" value="Glyco_transf_7N"/>
    <property type="match status" value="1"/>
</dbReference>
<name>A0A2H1BU18_FASHE</name>
<gene>
    <name evidence="2" type="ORF">D915_009588</name>
</gene>
<dbReference type="AlphaFoldDB" id="A0A2H1BU18"/>
<dbReference type="PANTHER" id="PTHR19300:SF57">
    <property type="entry name" value="BETA-1,4-N-ACETYLGALACTOSAMINYLTRANSFERASE"/>
    <property type="match status" value="1"/>
</dbReference>
<comment type="caution">
    <text evidence="2">The sequence shown here is derived from an EMBL/GenBank/DDBJ whole genome shotgun (WGS) entry which is preliminary data.</text>
</comment>
<dbReference type="InterPro" id="IPR003859">
    <property type="entry name" value="Galactosyl_T"/>
</dbReference>
<dbReference type="Gene3D" id="3.90.550.10">
    <property type="entry name" value="Spore Coat Polysaccharide Biosynthesis Protein SpsA, Chain A"/>
    <property type="match status" value="1"/>
</dbReference>
<accession>A0A2H1BU18</accession>
<reference evidence="2" key="1">
    <citation type="submission" date="2019-03" db="EMBL/GenBank/DDBJ databases">
        <title>Improved annotation for the trematode Fasciola hepatica.</title>
        <authorList>
            <person name="Choi Y.-J."/>
            <person name="Martin J."/>
            <person name="Mitreva M."/>
        </authorList>
    </citation>
    <scope>NUCLEOTIDE SEQUENCE [LARGE SCALE GENOMIC DNA]</scope>
</reference>
<proteinExistence type="predicted"/>
<dbReference type="GO" id="GO:0005794">
    <property type="term" value="C:Golgi apparatus"/>
    <property type="evidence" value="ECO:0007669"/>
    <property type="project" value="TreeGrafter"/>
</dbReference>
<evidence type="ECO:0000313" key="2">
    <source>
        <dbReference type="EMBL" id="THD19243.1"/>
    </source>
</evidence>
<dbReference type="PANTHER" id="PTHR19300">
    <property type="entry name" value="BETA-1,4-GALACTOSYLTRANSFERASE"/>
    <property type="match status" value="1"/>
</dbReference>
<sequence>MLMNAAFVEALRLFPFHCITLHDVDLLALSDDTPYGCPTFPQHTSVHIDKFRNRSQILTLGEARYRLDGLNSLNYTLVDQYVKFYHSSDENATNMKGRSNQSTVQHWLVHLKIDVGRAPSWLRIASVQVKR</sequence>
<dbReference type="GO" id="GO:0005975">
    <property type="term" value="P:carbohydrate metabolic process"/>
    <property type="evidence" value="ECO:0007669"/>
    <property type="project" value="InterPro"/>
</dbReference>
<evidence type="ECO:0000259" key="1">
    <source>
        <dbReference type="Pfam" id="PF13733"/>
    </source>
</evidence>
<keyword evidence="3" id="KW-1185">Reference proteome</keyword>
<dbReference type="GO" id="GO:0008378">
    <property type="term" value="F:galactosyltransferase activity"/>
    <property type="evidence" value="ECO:0007669"/>
    <property type="project" value="TreeGrafter"/>
</dbReference>
<organism evidence="2 3">
    <name type="scientific">Fasciola hepatica</name>
    <name type="common">Liver fluke</name>
    <dbReference type="NCBI Taxonomy" id="6192"/>
    <lineage>
        <taxon>Eukaryota</taxon>
        <taxon>Metazoa</taxon>
        <taxon>Spiralia</taxon>
        <taxon>Lophotrochozoa</taxon>
        <taxon>Platyhelminthes</taxon>
        <taxon>Trematoda</taxon>
        <taxon>Digenea</taxon>
        <taxon>Plagiorchiida</taxon>
        <taxon>Echinostomata</taxon>
        <taxon>Echinostomatoidea</taxon>
        <taxon>Fasciolidae</taxon>
        <taxon>Fasciola</taxon>
    </lineage>
</organism>
<dbReference type="Proteomes" id="UP000230066">
    <property type="component" value="Unassembled WGS sequence"/>
</dbReference>
<dbReference type="InterPro" id="IPR027995">
    <property type="entry name" value="Galactosyl_T_N"/>
</dbReference>